<accession>A0A9P4R3I8</accession>
<feature type="domain" description="DUF7730" evidence="2">
    <location>
        <begin position="8"/>
        <end position="178"/>
    </location>
</feature>
<gene>
    <name evidence="3" type="ORF">EJ04DRAFT_22617</name>
</gene>
<evidence type="ECO:0000259" key="2">
    <source>
        <dbReference type="Pfam" id="PF24864"/>
    </source>
</evidence>
<evidence type="ECO:0000313" key="3">
    <source>
        <dbReference type="EMBL" id="KAF2738693.1"/>
    </source>
</evidence>
<reference evidence="3" key="1">
    <citation type="journal article" date="2020" name="Stud. Mycol.">
        <title>101 Dothideomycetes genomes: a test case for predicting lifestyles and emergence of pathogens.</title>
        <authorList>
            <person name="Haridas S."/>
            <person name="Albert R."/>
            <person name="Binder M."/>
            <person name="Bloem J."/>
            <person name="Labutti K."/>
            <person name="Salamov A."/>
            <person name="Andreopoulos B."/>
            <person name="Baker S."/>
            <person name="Barry K."/>
            <person name="Bills G."/>
            <person name="Bluhm B."/>
            <person name="Cannon C."/>
            <person name="Castanera R."/>
            <person name="Culley D."/>
            <person name="Daum C."/>
            <person name="Ezra D."/>
            <person name="Gonzalez J."/>
            <person name="Henrissat B."/>
            <person name="Kuo A."/>
            <person name="Liang C."/>
            <person name="Lipzen A."/>
            <person name="Lutzoni F."/>
            <person name="Magnuson J."/>
            <person name="Mondo S."/>
            <person name="Nolan M."/>
            <person name="Ohm R."/>
            <person name="Pangilinan J."/>
            <person name="Park H.-J."/>
            <person name="Ramirez L."/>
            <person name="Alfaro M."/>
            <person name="Sun H."/>
            <person name="Tritt A."/>
            <person name="Yoshinaga Y."/>
            <person name="Zwiers L.-H."/>
            <person name="Turgeon B."/>
            <person name="Goodwin S."/>
            <person name="Spatafora J."/>
            <person name="Crous P."/>
            <person name="Grigoriev I."/>
        </authorList>
    </citation>
    <scope>NUCLEOTIDE SEQUENCE</scope>
    <source>
        <strain evidence="3">CBS 125425</strain>
    </source>
</reference>
<dbReference type="Proteomes" id="UP000799444">
    <property type="component" value="Unassembled WGS sequence"/>
</dbReference>
<feature type="compositionally biased region" description="Polar residues" evidence="1">
    <location>
        <begin position="285"/>
        <end position="301"/>
    </location>
</feature>
<comment type="caution">
    <text evidence="3">The sequence shown here is derived from an EMBL/GenBank/DDBJ whole genome shotgun (WGS) entry which is preliminary data.</text>
</comment>
<evidence type="ECO:0000256" key="1">
    <source>
        <dbReference type="SAM" id="MobiDB-lite"/>
    </source>
</evidence>
<dbReference type="InterPro" id="IPR056632">
    <property type="entry name" value="DUF7730"/>
</dbReference>
<evidence type="ECO:0000313" key="4">
    <source>
        <dbReference type="Proteomes" id="UP000799444"/>
    </source>
</evidence>
<dbReference type="PANTHER" id="PTHR42085">
    <property type="entry name" value="F-BOX DOMAIN-CONTAINING PROTEIN"/>
    <property type="match status" value="1"/>
</dbReference>
<dbReference type="Pfam" id="PF24864">
    <property type="entry name" value="DUF7730"/>
    <property type="match status" value="1"/>
</dbReference>
<dbReference type="EMBL" id="ML996107">
    <property type="protein sequence ID" value="KAF2738693.1"/>
    <property type="molecule type" value="Genomic_DNA"/>
</dbReference>
<dbReference type="AlphaFoldDB" id="A0A9P4R3I8"/>
<dbReference type="PANTHER" id="PTHR42085:SF2">
    <property type="entry name" value="F-BOX DOMAIN-CONTAINING PROTEIN"/>
    <property type="match status" value="1"/>
</dbReference>
<protein>
    <recommendedName>
        <fullName evidence="2">DUF7730 domain-containing protein</fullName>
    </recommendedName>
</protein>
<dbReference type="InterPro" id="IPR038883">
    <property type="entry name" value="AN11006-like"/>
</dbReference>
<keyword evidence="4" id="KW-1185">Reference proteome</keyword>
<feature type="region of interest" description="Disordered" evidence="1">
    <location>
        <begin position="285"/>
        <end position="310"/>
    </location>
</feature>
<proteinExistence type="predicted"/>
<name>A0A9P4R3I8_9PLEO</name>
<sequence length="310" mass="35932">MQTQSRRGLLSLPGEIKVLVWRHLAPERVHVLCGRVSRRVAFGNCARWCLESERGGMRARCFGSGDEKRLVDDVVQELGALEMGYLRVCKQMYHEYREVLFACSTFVFDDLCLVQLCFDQKGTEMMDSIKHVELFFHRHPSQCLAWAPQLKETGAEYQDASKLVGSFNRLRSLNVRFGSLVLNYIGEQRQPEFQYEETAKEHLRSWQECFLAHLSVLLRGVKKKEEKERALRILLPAWRAPLWYPAEVAICKFFQVDWDTKWCEDRLEQLDVIAKTESWNNLEDANHGESTITHGPRSGQSRWGAATFEG</sequence>
<organism evidence="3 4">
    <name type="scientific">Polyplosphaeria fusca</name>
    <dbReference type="NCBI Taxonomy" id="682080"/>
    <lineage>
        <taxon>Eukaryota</taxon>
        <taxon>Fungi</taxon>
        <taxon>Dikarya</taxon>
        <taxon>Ascomycota</taxon>
        <taxon>Pezizomycotina</taxon>
        <taxon>Dothideomycetes</taxon>
        <taxon>Pleosporomycetidae</taxon>
        <taxon>Pleosporales</taxon>
        <taxon>Tetraplosphaeriaceae</taxon>
        <taxon>Polyplosphaeria</taxon>
    </lineage>
</organism>